<dbReference type="InterPro" id="IPR051795">
    <property type="entry name" value="Glycosyl_Hydrlase_43"/>
</dbReference>
<dbReference type="InterPro" id="IPR006710">
    <property type="entry name" value="Glyco_hydro_43"/>
</dbReference>
<evidence type="ECO:0000256" key="4">
    <source>
        <dbReference type="SAM" id="SignalP"/>
    </source>
</evidence>
<sequence>MISFKYYLLVLFVYAALTMRTAAAQSWTADNGNGTYTNPLFYDEFSDPDLIRVGTDYYITGTTMHSVPGLPVLHSTDLVNWKLLSYALPRFDDSDDFNLRNGKEAYGQGIWAPCIRYHNGNFYIFSNINRHGLQVFTAKNPGGPWKRHDLAKPIYDLSALFEVDRIYIVYGQSEIRMIELKPDLSGFVPNSDRLLIPKSEAMGEGNHFYKINGKYYITNADGGRLQCARSANIYGPYETTVISAKETMGTSLGWFTNNMGQETPLPSASDSLTMTKLNGQVFGSVPMHQGGIVDTPDGGWWGFSMMDFRSVGRTTFLSPVTWADGWPYFGIPGNPGRSPKTWFKPNNTSTPHAPYLRSDDFKSGRLSNAWQWNHNPVYTHWKLKHGELQLYTLPAKDFLWARNTLTQRGVGPQSEATVTLDASQLEDGDIAGLGLMNIPYAWVAVLRQGKQYTLRFFDQYKHQTINIPLKSPRVSLRAFGDFDHDIAQLSFSTGATRFESIGDSIRLPYQLKTFQGTRFALFAYNTLDKEGGYAAFSKFELKEPMADRSKNLPIGKIITLTNLADQRMVWADPHGMLVPGDRYNADEKDAGYRFKVLDRGNGLVVLQALNGTGFVTISGRGMAADVRLAKQETTASLLMWQDMLRGECMLLSLHTNRFIGLNPNTGELYGADWAGTLPGKKDGTVFTWHEVTQ</sequence>
<dbReference type="Gene3D" id="2.115.10.20">
    <property type="entry name" value="Glycosyl hydrolase domain, family 43"/>
    <property type="match status" value="1"/>
</dbReference>
<accession>A0A316HEE4</accession>
<dbReference type="RefSeq" id="WP_211318967.1">
    <property type="nucleotide sequence ID" value="NZ_QGHA01000002.1"/>
</dbReference>
<keyword evidence="3" id="KW-0326">Glycosidase</keyword>
<protein>
    <submittedName>
        <fullName evidence="6">Beta-xylosidase</fullName>
    </submittedName>
</protein>
<evidence type="ECO:0000259" key="5">
    <source>
        <dbReference type="Pfam" id="PF17851"/>
    </source>
</evidence>
<dbReference type="InterPro" id="IPR023296">
    <property type="entry name" value="Glyco_hydro_beta-prop_sf"/>
</dbReference>
<dbReference type="Proteomes" id="UP000245678">
    <property type="component" value="Unassembled WGS sequence"/>
</dbReference>
<evidence type="ECO:0000256" key="2">
    <source>
        <dbReference type="ARBA" id="ARBA00022801"/>
    </source>
</evidence>
<reference evidence="6 7" key="1">
    <citation type="submission" date="2018-05" db="EMBL/GenBank/DDBJ databases">
        <title>Genomic Encyclopedia of Archaeal and Bacterial Type Strains, Phase II (KMG-II): from individual species to whole genera.</title>
        <authorList>
            <person name="Goeker M."/>
        </authorList>
    </citation>
    <scope>NUCLEOTIDE SEQUENCE [LARGE SCALE GENOMIC DNA]</scope>
    <source>
        <strain evidence="6 7">DSM 19975</strain>
    </source>
</reference>
<organism evidence="6 7">
    <name type="scientific">Mucilaginibacter oryzae</name>
    <dbReference type="NCBI Taxonomy" id="468058"/>
    <lineage>
        <taxon>Bacteria</taxon>
        <taxon>Pseudomonadati</taxon>
        <taxon>Bacteroidota</taxon>
        <taxon>Sphingobacteriia</taxon>
        <taxon>Sphingobacteriales</taxon>
        <taxon>Sphingobacteriaceae</taxon>
        <taxon>Mucilaginibacter</taxon>
    </lineage>
</organism>
<proteinExistence type="inferred from homology"/>
<name>A0A316HEE4_9SPHI</name>
<keyword evidence="2" id="KW-0378">Hydrolase</keyword>
<dbReference type="EMBL" id="QGHA01000002">
    <property type="protein sequence ID" value="PWK78866.1"/>
    <property type="molecule type" value="Genomic_DNA"/>
</dbReference>
<dbReference type="CDD" id="cd09001">
    <property type="entry name" value="GH43_FsAxh1-like"/>
    <property type="match status" value="1"/>
</dbReference>
<feature type="chain" id="PRO_5016266616" evidence="4">
    <location>
        <begin position="25"/>
        <end position="693"/>
    </location>
</feature>
<keyword evidence="4" id="KW-0732">Signal</keyword>
<dbReference type="SUPFAM" id="SSF49899">
    <property type="entry name" value="Concanavalin A-like lectins/glucanases"/>
    <property type="match status" value="1"/>
</dbReference>
<evidence type="ECO:0000313" key="7">
    <source>
        <dbReference type="Proteomes" id="UP000245678"/>
    </source>
</evidence>
<dbReference type="GO" id="GO:0004553">
    <property type="term" value="F:hydrolase activity, hydrolyzing O-glycosyl compounds"/>
    <property type="evidence" value="ECO:0007669"/>
    <property type="project" value="InterPro"/>
</dbReference>
<keyword evidence="7" id="KW-1185">Reference proteome</keyword>
<dbReference type="Pfam" id="PF17851">
    <property type="entry name" value="GH43_C2"/>
    <property type="match status" value="1"/>
</dbReference>
<gene>
    <name evidence="6" type="ORF">LX99_01319</name>
</gene>
<dbReference type="SUPFAM" id="SSF75005">
    <property type="entry name" value="Arabinanase/levansucrase/invertase"/>
    <property type="match status" value="1"/>
</dbReference>
<dbReference type="GO" id="GO:0005975">
    <property type="term" value="P:carbohydrate metabolic process"/>
    <property type="evidence" value="ECO:0007669"/>
    <property type="project" value="InterPro"/>
</dbReference>
<dbReference type="Pfam" id="PF04616">
    <property type="entry name" value="Glyco_hydro_43"/>
    <property type="match status" value="1"/>
</dbReference>
<evidence type="ECO:0000313" key="6">
    <source>
        <dbReference type="EMBL" id="PWK78866.1"/>
    </source>
</evidence>
<feature type="domain" description="Beta-xylosidase C-terminal Concanavalin A-like" evidence="5">
    <location>
        <begin position="358"/>
        <end position="541"/>
    </location>
</feature>
<dbReference type="AlphaFoldDB" id="A0A316HEE4"/>
<comment type="similarity">
    <text evidence="1">Belongs to the glycosyl hydrolase 43 family.</text>
</comment>
<feature type="signal peptide" evidence="4">
    <location>
        <begin position="1"/>
        <end position="24"/>
    </location>
</feature>
<evidence type="ECO:0000256" key="1">
    <source>
        <dbReference type="ARBA" id="ARBA00009865"/>
    </source>
</evidence>
<dbReference type="InterPro" id="IPR041542">
    <property type="entry name" value="GH43_C2"/>
</dbReference>
<evidence type="ECO:0000256" key="3">
    <source>
        <dbReference type="ARBA" id="ARBA00023295"/>
    </source>
</evidence>
<dbReference type="PANTHER" id="PTHR42812:SF12">
    <property type="entry name" value="BETA-XYLOSIDASE-RELATED"/>
    <property type="match status" value="1"/>
</dbReference>
<dbReference type="PANTHER" id="PTHR42812">
    <property type="entry name" value="BETA-XYLOSIDASE"/>
    <property type="match status" value="1"/>
</dbReference>
<comment type="caution">
    <text evidence="6">The sequence shown here is derived from an EMBL/GenBank/DDBJ whole genome shotgun (WGS) entry which is preliminary data.</text>
</comment>
<dbReference type="Gene3D" id="2.60.120.200">
    <property type="match status" value="1"/>
</dbReference>
<dbReference type="InterPro" id="IPR013320">
    <property type="entry name" value="ConA-like_dom_sf"/>
</dbReference>